<keyword evidence="1" id="KW-0732">Signal</keyword>
<dbReference type="PANTHER" id="PTHR20987:SF0">
    <property type="entry name" value="CHITIN-BINDING TYPE-2 DOMAIN-CONTAINING PROTEIN-RELATED"/>
    <property type="match status" value="1"/>
</dbReference>
<evidence type="ECO:0000256" key="1">
    <source>
        <dbReference type="SAM" id="SignalP"/>
    </source>
</evidence>
<dbReference type="GO" id="GO:0008061">
    <property type="term" value="F:chitin binding"/>
    <property type="evidence" value="ECO:0007669"/>
    <property type="project" value="InterPro"/>
</dbReference>
<reference evidence="3" key="1">
    <citation type="submission" date="2025-08" db="UniProtKB">
        <authorList>
            <consortium name="RefSeq"/>
        </authorList>
    </citation>
    <scope>IDENTIFICATION</scope>
    <source>
        <strain evidence="3">Mau12</strain>
        <tissue evidence="3">Whole Body</tissue>
    </source>
</reference>
<dbReference type="AlphaFoldDB" id="A0A6P8KLP6"/>
<proteinExistence type="predicted"/>
<dbReference type="SUPFAM" id="SSF57625">
    <property type="entry name" value="Invertebrate chitin-binding proteins"/>
    <property type="match status" value="1"/>
</dbReference>
<sequence>MKSALLLICLAFFVALLSTGNACDPDSNNQPDCSVASNVQTKIRNFWDPTRYWWCESSTSTATVVRCPEVTGFDPSKKECVLWSEWTWTPYC</sequence>
<name>A0A6P8KLP6_DROMA</name>
<dbReference type="GeneID" id="117147721"/>
<dbReference type="InterPro" id="IPR036508">
    <property type="entry name" value="Chitin-bd_dom_sf"/>
</dbReference>
<dbReference type="Proteomes" id="UP000515162">
    <property type="component" value="Chromosome 2L"/>
</dbReference>
<evidence type="ECO:0000313" key="2">
    <source>
        <dbReference type="Proteomes" id="UP000515162"/>
    </source>
</evidence>
<keyword evidence="2" id="KW-1185">Reference proteome</keyword>
<dbReference type="RefSeq" id="XP_033170615.1">
    <property type="nucleotide sequence ID" value="XM_033314724.1"/>
</dbReference>
<feature type="chain" id="PRO_5027640555" evidence="1">
    <location>
        <begin position="23"/>
        <end position="92"/>
    </location>
</feature>
<organism evidence="2 3">
    <name type="scientific">Drosophila mauritiana</name>
    <name type="common">Fruit fly</name>
    <dbReference type="NCBI Taxonomy" id="7226"/>
    <lineage>
        <taxon>Eukaryota</taxon>
        <taxon>Metazoa</taxon>
        <taxon>Ecdysozoa</taxon>
        <taxon>Arthropoda</taxon>
        <taxon>Hexapoda</taxon>
        <taxon>Insecta</taxon>
        <taxon>Pterygota</taxon>
        <taxon>Neoptera</taxon>
        <taxon>Endopterygota</taxon>
        <taxon>Diptera</taxon>
        <taxon>Brachycera</taxon>
        <taxon>Muscomorpha</taxon>
        <taxon>Ephydroidea</taxon>
        <taxon>Drosophilidae</taxon>
        <taxon>Drosophila</taxon>
        <taxon>Sophophora</taxon>
    </lineage>
</organism>
<gene>
    <name evidence="3" type="primary">LOC117147721</name>
</gene>
<evidence type="ECO:0000313" key="3">
    <source>
        <dbReference type="RefSeq" id="XP_033170615.1"/>
    </source>
</evidence>
<accession>A0A6P8KLP6</accession>
<protein>
    <submittedName>
        <fullName evidence="3">Uncharacterized protein LOC117147721</fullName>
    </submittedName>
</protein>
<feature type="signal peptide" evidence="1">
    <location>
        <begin position="1"/>
        <end position="22"/>
    </location>
</feature>
<dbReference type="PANTHER" id="PTHR20987">
    <property type="entry name" value="CHITIN-BINDING TYPE-2 DOMAIN-CONTAINING PROTEIN-RELATED"/>
    <property type="match status" value="1"/>
</dbReference>